<feature type="transmembrane region" description="Helical" evidence="8">
    <location>
        <begin position="218"/>
        <end position="242"/>
    </location>
</feature>
<gene>
    <name evidence="9" type="ORF">MEDL_27367</name>
</gene>
<evidence type="ECO:0000313" key="10">
    <source>
        <dbReference type="Proteomes" id="UP000683360"/>
    </source>
</evidence>
<feature type="region of interest" description="Disordered" evidence="7">
    <location>
        <begin position="55"/>
        <end position="93"/>
    </location>
</feature>
<dbReference type="AlphaFoldDB" id="A0A8S3RUW0"/>
<accession>A0A8S3RUW0</accession>
<evidence type="ECO:0000256" key="2">
    <source>
        <dbReference type="ARBA" id="ARBA00008141"/>
    </source>
</evidence>
<evidence type="ECO:0000256" key="3">
    <source>
        <dbReference type="ARBA" id="ARBA00022692"/>
    </source>
</evidence>
<keyword evidence="5 8" id="KW-1133">Transmembrane helix</keyword>
<comment type="similarity">
    <text evidence="2">Belongs to the ninjurin family.</text>
</comment>
<organism evidence="9 10">
    <name type="scientific">Mytilus edulis</name>
    <name type="common">Blue mussel</name>
    <dbReference type="NCBI Taxonomy" id="6550"/>
    <lineage>
        <taxon>Eukaryota</taxon>
        <taxon>Metazoa</taxon>
        <taxon>Spiralia</taxon>
        <taxon>Lophotrochozoa</taxon>
        <taxon>Mollusca</taxon>
        <taxon>Bivalvia</taxon>
        <taxon>Autobranchia</taxon>
        <taxon>Pteriomorphia</taxon>
        <taxon>Mytilida</taxon>
        <taxon>Mytiloidea</taxon>
        <taxon>Mytilidae</taxon>
        <taxon>Mytilinae</taxon>
        <taxon>Mytilus</taxon>
    </lineage>
</organism>
<comment type="subcellular location">
    <subcellularLocation>
        <location evidence="1">Membrane</location>
        <topology evidence="1">Multi-pass membrane protein</topology>
    </subcellularLocation>
</comment>
<name>A0A8S3RUW0_MYTED</name>
<evidence type="ECO:0000313" key="9">
    <source>
        <dbReference type="EMBL" id="CAG2213466.1"/>
    </source>
</evidence>
<keyword evidence="10" id="KW-1185">Reference proteome</keyword>
<dbReference type="InterPro" id="IPR007007">
    <property type="entry name" value="Ninjurin"/>
</dbReference>
<dbReference type="EMBL" id="CAJPWZ010001354">
    <property type="protein sequence ID" value="CAG2213466.1"/>
    <property type="molecule type" value="Genomic_DNA"/>
</dbReference>
<feature type="transmembrane region" description="Helical" evidence="8">
    <location>
        <begin position="138"/>
        <end position="161"/>
    </location>
</feature>
<comment type="caution">
    <text evidence="9">The sequence shown here is derived from an EMBL/GenBank/DDBJ whole genome shotgun (WGS) entry which is preliminary data.</text>
</comment>
<evidence type="ECO:0000256" key="4">
    <source>
        <dbReference type="ARBA" id="ARBA00022889"/>
    </source>
</evidence>
<evidence type="ECO:0000256" key="1">
    <source>
        <dbReference type="ARBA" id="ARBA00004141"/>
    </source>
</evidence>
<evidence type="ECO:0000256" key="6">
    <source>
        <dbReference type="ARBA" id="ARBA00023136"/>
    </source>
</evidence>
<evidence type="ECO:0000256" key="7">
    <source>
        <dbReference type="SAM" id="MobiDB-lite"/>
    </source>
</evidence>
<evidence type="ECO:0000256" key="5">
    <source>
        <dbReference type="ARBA" id="ARBA00022989"/>
    </source>
</evidence>
<protein>
    <submittedName>
        <fullName evidence="9">Uncharacterized protein</fullName>
    </submittedName>
</protein>
<keyword evidence="4" id="KW-0130">Cell adhesion</keyword>
<dbReference type="GO" id="GO:0042246">
    <property type="term" value="P:tissue regeneration"/>
    <property type="evidence" value="ECO:0007669"/>
    <property type="project" value="InterPro"/>
</dbReference>
<keyword evidence="3 8" id="KW-0812">Transmembrane</keyword>
<dbReference type="OrthoDB" id="6114058at2759"/>
<dbReference type="PANTHER" id="PTHR12316:SF17">
    <property type="entry name" value="NINJURIN C, ISOFORM D"/>
    <property type="match status" value="1"/>
</dbReference>
<sequence>MISDQIEFRHVISETGPASQNSKRVLKVTHHCIGFENRRPLPKKPNTKKKLKLNGSIKNQEAKNEDVMQHNVTEEPKKNDTKSNTRAKDEDSALNDSHNINRFAETKIFIQTIADVSLLMANFSQLRAVLDFKEHNKFFISLLTFIIISLLSHIFFVIITVMRTNFNNRHLITVERARKDTTQQGKVRYCLCCTKKERRDEYVDTGLCQCRHCHTNRYLNYVCMILVFVTICANIGITGIGISE</sequence>
<dbReference type="Proteomes" id="UP000683360">
    <property type="component" value="Unassembled WGS sequence"/>
</dbReference>
<proteinExistence type="inferred from homology"/>
<dbReference type="Pfam" id="PF04923">
    <property type="entry name" value="Ninjurin"/>
    <property type="match status" value="1"/>
</dbReference>
<dbReference type="PANTHER" id="PTHR12316">
    <property type="entry name" value="NINJURIN-RELATED"/>
    <property type="match status" value="1"/>
</dbReference>
<keyword evidence="6 8" id="KW-0472">Membrane</keyword>
<dbReference type="GO" id="GO:0016020">
    <property type="term" value="C:membrane"/>
    <property type="evidence" value="ECO:0007669"/>
    <property type="project" value="UniProtKB-SubCell"/>
</dbReference>
<evidence type="ECO:0000256" key="8">
    <source>
        <dbReference type="SAM" id="Phobius"/>
    </source>
</evidence>
<dbReference type="GO" id="GO:0007155">
    <property type="term" value="P:cell adhesion"/>
    <property type="evidence" value="ECO:0007669"/>
    <property type="project" value="UniProtKB-KW"/>
</dbReference>
<feature type="compositionally biased region" description="Basic and acidic residues" evidence="7">
    <location>
        <begin position="60"/>
        <end position="91"/>
    </location>
</feature>
<reference evidence="9" key="1">
    <citation type="submission" date="2021-03" db="EMBL/GenBank/DDBJ databases">
        <authorList>
            <person name="Bekaert M."/>
        </authorList>
    </citation>
    <scope>NUCLEOTIDE SEQUENCE</scope>
</reference>